<protein>
    <submittedName>
        <fullName evidence="1">Coiled-coil protein SlyX</fullName>
    </submittedName>
</protein>
<reference evidence="1 2" key="1">
    <citation type="submission" date="2023-07" db="EMBL/GenBank/DDBJ databases">
        <title>Sequencing the genomes of 1000 actinobacteria strains.</title>
        <authorList>
            <person name="Klenk H.-P."/>
        </authorList>
    </citation>
    <scope>NUCLEOTIDE SEQUENCE [LARGE SCALE GENOMIC DNA]</scope>
    <source>
        <strain evidence="1 2">DSM 44109</strain>
    </source>
</reference>
<dbReference type="Proteomes" id="UP001230426">
    <property type="component" value="Unassembled WGS sequence"/>
</dbReference>
<organism evidence="1 2">
    <name type="scientific">Streptosporangium brasiliense</name>
    <dbReference type="NCBI Taxonomy" id="47480"/>
    <lineage>
        <taxon>Bacteria</taxon>
        <taxon>Bacillati</taxon>
        <taxon>Actinomycetota</taxon>
        <taxon>Actinomycetes</taxon>
        <taxon>Streptosporangiales</taxon>
        <taxon>Streptosporangiaceae</taxon>
        <taxon>Streptosporangium</taxon>
    </lineage>
</organism>
<accession>A0ABT9RCI1</accession>
<proteinExistence type="predicted"/>
<evidence type="ECO:0000313" key="2">
    <source>
        <dbReference type="Proteomes" id="UP001230426"/>
    </source>
</evidence>
<sequence length="116" mass="12687">MPDVAMKSTGQRVTDLESWAFRAGWDLAGIKETLDDLPATVREEVMAYASPMFEEVMNRMATKEDLSALAAEVSGLGTRIDTLDAKVDTLTDRMTSMEGRVDSMDGKLDLILAKLG</sequence>
<dbReference type="Gene3D" id="1.20.5.170">
    <property type="match status" value="1"/>
</dbReference>
<gene>
    <name evidence="1" type="ORF">J2S55_006223</name>
</gene>
<comment type="caution">
    <text evidence="1">The sequence shown here is derived from an EMBL/GenBank/DDBJ whole genome shotgun (WGS) entry which is preliminary data.</text>
</comment>
<name>A0ABT9RCI1_9ACTN</name>
<dbReference type="RefSeq" id="WP_306868164.1">
    <property type="nucleotide sequence ID" value="NZ_JAUSRB010000002.1"/>
</dbReference>
<dbReference type="EMBL" id="JAUSRB010000002">
    <property type="protein sequence ID" value="MDP9866957.1"/>
    <property type="molecule type" value="Genomic_DNA"/>
</dbReference>
<keyword evidence="2" id="KW-1185">Reference proteome</keyword>
<evidence type="ECO:0000313" key="1">
    <source>
        <dbReference type="EMBL" id="MDP9866957.1"/>
    </source>
</evidence>